<sequence>MSKPSKTKVYNYVKERIGDYANFPASKIKESYELTKHPLKMDTPKINFMSLSLRGYVKKHDSSKTVLAKEVKKAKTVLNLCKLINKKING</sequence>
<organism evidence="1 2">
    <name type="scientific">Flavivirga spongiicola</name>
    <dbReference type="NCBI Taxonomy" id="421621"/>
    <lineage>
        <taxon>Bacteria</taxon>
        <taxon>Pseudomonadati</taxon>
        <taxon>Bacteroidota</taxon>
        <taxon>Flavobacteriia</taxon>
        <taxon>Flavobacteriales</taxon>
        <taxon>Flavobacteriaceae</taxon>
        <taxon>Flavivirga</taxon>
    </lineage>
</organism>
<evidence type="ECO:0000313" key="2">
    <source>
        <dbReference type="Proteomes" id="UP001337305"/>
    </source>
</evidence>
<accession>A0ABU7XTT1</accession>
<proteinExistence type="predicted"/>
<keyword evidence="2" id="KW-1185">Reference proteome</keyword>
<name>A0ABU7XTT1_9FLAO</name>
<protein>
    <submittedName>
        <fullName evidence="1">Uncharacterized protein</fullName>
    </submittedName>
</protein>
<reference evidence="1 2" key="1">
    <citation type="submission" date="2022-09" db="EMBL/GenBank/DDBJ databases">
        <title>Genome sequencing of Flavivirga sp. MEBiC05379.</title>
        <authorList>
            <person name="Oh H.-M."/>
            <person name="Kwon K.K."/>
            <person name="Park M.J."/>
            <person name="Yang S.-H."/>
        </authorList>
    </citation>
    <scope>NUCLEOTIDE SEQUENCE [LARGE SCALE GENOMIC DNA]</scope>
    <source>
        <strain evidence="1 2">MEBiC05379</strain>
    </source>
</reference>
<comment type="caution">
    <text evidence="1">The sequence shown here is derived from an EMBL/GenBank/DDBJ whole genome shotgun (WGS) entry which is preliminary data.</text>
</comment>
<dbReference type="EMBL" id="JAODOP010000004">
    <property type="protein sequence ID" value="MEF3833205.1"/>
    <property type="molecule type" value="Genomic_DNA"/>
</dbReference>
<evidence type="ECO:0000313" key="1">
    <source>
        <dbReference type="EMBL" id="MEF3833205.1"/>
    </source>
</evidence>
<gene>
    <name evidence="1" type="ORF">N1F79_08680</name>
</gene>
<dbReference type="RefSeq" id="WP_303305555.1">
    <property type="nucleotide sequence ID" value="NZ_JAODOP010000004.1"/>
</dbReference>
<dbReference type="Proteomes" id="UP001337305">
    <property type="component" value="Unassembled WGS sequence"/>
</dbReference>